<accession>A0AAV9DVT3</accession>
<reference evidence="1" key="1">
    <citation type="journal article" date="2023" name="Nat. Commun.">
        <title>Diploid and tetraploid genomes of Acorus and the evolution of monocots.</title>
        <authorList>
            <person name="Ma L."/>
            <person name="Liu K.W."/>
            <person name="Li Z."/>
            <person name="Hsiao Y.Y."/>
            <person name="Qi Y."/>
            <person name="Fu T."/>
            <person name="Tang G.D."/>
            <person name="Zhang D."/>
            <person name="Sun W.H."/>
            <person name="Liu D.K."/>
            <person name="Li Y."/>
            <person name="Chen G.Z."/>
            <person name="Liu X.D."/>
            <person name="Liao X.Y."/>
            <person name="Jiang Y.T."/>
            <person name="Yu X."/>
            <person name="Hao Y."/>
            <person name="Huang J."/>
            <person name="Zhao X.W."/>
            <person name="Ke S."/>
            <person name="Chen Y.Y."/>
            <person name="Wu W.L."/>
            <person name="Hsu J.L."/>
            <person name="Lin Y.F."/>
            <person name="Huang M.D."/>
            <person name="Li C.Y."/>
            <person name="Huang L."/>
            <person name="Wang Z.W."/>
            <person name="Zhao X."/>
            <person name="Zhong W.Y."/>
            <person name="Peng D.H."/>
            <person name="Ahmad S."/>
            <person name="Lan S."/>
            <person name="Zhang J.S."/>
            <person name="Tsai W.C."/>
            <person name="Van de Peer Y."/>
            <person name="Liu Z.J."/>
        </authorList>
    </citation>
    <scope>NUCLEOTIDE SEQUENCE</scope>
    <source>
        <strain evidence="1">CP</strain>
    </source>
</reference>
<protein>
    <submittedName>
        <fullName evidence="1">Uncharacterized protein</fullName>
    </submittedName>
</protein>
<dbReference type="EMBL" id="JAUJYO010000011">
    <property type="protein sequence ID" value="KAK1305382.1"/>
    <property type="molecule type" value="Genomic_DNA"/>
</dbReference>
<proteinExistence type="predicted"/>
<organism evidence="1 2">
    <name type="scientific">Acorus calamus</name>
    <name type="common">Sweet flag</name>
    <dbReference type="NCBI Taxonomy" id="4465"/>
    <lineage>
        <taxon>Eukaryota</taxon>
        <taxon>Viridiplantae</taxon>
        <taxon>Streptophyta</taxon>
        <taxon>Embryophyta</taxon>
        <taxon>Tracheophyta</taxon>
        <taxon>Spermatophyta</taxon>
        <taxon>Magnoliopsida</taxon>
        <taxon>Liliopsida</taxon>
        <taxon>Acoraceae</taxon>
        <taxon>Acorus</taxon>
    </lineage>
</organism>
<evidence type="ECO:0000313" key="2">
    <source>
        <dbReference type="Proteomes" id="UP001180020"/>
    </source>
</evidence>
<reference evidence="1" key="2">
    <citation type="submission" date="2023-06" db="EMBL/GenBank/DDBJ databases">
        <authorList>
            <person name="Ma L."/>
            <person name="Liu K.-W."/>
            <person name="Li Z."/>
            <person name="Hsiao Y.-Y."/>
            <person name="Qi Y."/>
            <person name="Fu T."/>
            <person name="Tang G."/>
            <person name="Zhang D."/>
            <person name="Sun W.-H."/>
            <person name="Liu D.-K."/>
            <person name="Li Y."/>
            <person name="Chen G.-Z."/>
            <person name="Liu X.-D."/>
            <person name="Liao X.-Y."/>
            <person name="Jiang Y.-T."/>
            <person name="Yu X."/>
            <person name="Hao Y."/>
            <person name="Huang J."/>
            <person name="Zhao X.-W."/>
            <person name="Ke S."/>
            <person name="Chen Y.-Y."/>
            <person name="Wu W.-L."/>
            <person name="Hsu J.-L."/>
            <person name="Lin Y.-F."/>
            <person name="Huang M.-D."/>
            <person name="Li C.-Y."/>
            <person name="Huang L."/>
            <person name="Wang Z.-W."/>
            <person name="Zhao X."/>
            <person name="Zhong W.-Y."/>
            <person name="Peng D.-H."/>
            <person name="Ahmad S."/>
            <person name="Lan S."/>
            <person name="Zhang J.-S."/>
            <person name="Tsai W.-C."/>
            <person name="Van De Peer Y."/>
            <person name="Liu Z.-J."/>
        </authorList>
    </citation>
    <scope>NUCLEOTIDE SEQUENCE</scope>
    <source>
        <strain evidence="1">CP</strain>
        <tissue evidence="1">Leaves</tissue>
    </source>
</reference>
<evidence type="ECO:0000313" key="1">
    <source>
        <dbReference type="EMBL" id="KAK1305382.1"/>
    </source>
</evidence>
<dbReference type="AlphaFoldDB" id="A0AAV9DVT3"/>
<gene>
    <name evidence="1" type="ORF">QJS10_CPB11g01525</name>
</gene>
<dbReference type="Proteomes" id="UP001180020">
    <property type="component" value="Unassembled WGS sequence"/>
</dbReference>
<sequence>MEVEVKLVGGLECCFVSLPLSLIQTLQSTYPGGFLPPVISLELRSRSGQSWHVAWSGSASRSSAIESNC</sequence>
<keyword evidence="2" id="KW-1185">Reference proteome</keyword>
<comment type="caution">
    <text evidence="1">The sequence shown here is derived from an EMBL/GenBank/DDBJ whole genome shotgun (WGS) entry which is preliminary data.</text>
</comment>
<name>A0AAV9DVT3_ACOCL</name>